<dbReference type="SUPFAM" id="SSF54001">
    <property type="entry name" value="Cysteine proteinases"/>
    <property type="match status" value="1"/>
</dbReference>
<proteinExistence type="predicted"/>
<evidence type="ECO:0000313" key="2">
    <source>
        <dbReference type="Proteomes" id="UP001515500"/>
    </source>
</evidence>
<gene>
    <name evidence="3" type="primary">LOC120273234</name>
</gene>
<name>A0AB40C7H8_DIOCR</name>
<reference evidence="3" key="1">
    <citation type="submission" date="2025-08" db="UniProtKB">
        <authorList>
            <consortium name="RefSeq"/>
        </authorList>
    </citation>
    <scope>IDENTIFICATION</scope>
</reference>
<feature type="region of interest" description="Disordered" evidence="1">
    <location>
        <begin position="140"/>
        <end position="163"/>
    </location>
</feature>
<evidence type="ECO:0000256" key="1">
    <source>
        <dbReference type="SAM" id="MobiDB-lite"/>
    </source>
</evidence>
<protein>
    <submittedName>
        <fullName evidence="3">Uncharacterized protein LOC120273234</fullName>
    </submittedName>
</protein>
<dbReference type="Gene3D" id="3.40.395.10">
    <property type="entry name" value="Adenoviral Proteinase, Chain A"/>
    <property type="match status" value="1"/>
</dbReference>
<dbReference type="InterPro" id="IPR038765">
    <property type="entry name" value="Papain-like_cys_pep_sf"/>
</dbReference>
<sequence length="348" mass="39079">MASDFDNDDVIGMVVRRGPRLKRITKTRKTIMSLPPPTNDKTIATPHMVVRLATTTAPEEIAPEKAIAVIDTMAKEIPTLVEPADDSAASKVDTIPQQHEPTKIVSPVNVVVMLVIDKIVDSIVNKIPVSVKPAEDTAALKGETLPQPSTTALGDEPKDATNEGQGNVIEKIMTGAAVDSMVLANQQYKKVRTNFQPKKKRYPGQERLNVFEQELLKIFLNCWMDLIVLWKNDYVNTTRASLYTMLDRKEMVKDDVMDTFICIIQKSLTRVPYLYMKCTFITRPLALFMSKQEDASETALTMMGDAARNLYDVDIVILPIIINAHFHLVVLNNNKQEYMYYTSAESEE</sequence>
<dbReference type="GeneID" id="120273234"/>
<dbReference type="RefSeq" id="XP_039135799.1">
    <property type="nucleotide sequence ID" value="XM_039279865.1"/>
</dbReference>
<evidence type="ECO:0000313" key="3">
    <source>
        <dbReference type="RefSeq" id="XP_039135799.1"/>
    </source>
</evidence>
<dbReference type="AlphaFoldDB" id="A0AB40C7H8"/>
<accession>A0AB40C7H8</accession>
<keyword evidence="2" id="KW-1185">Reference proteome</keyword>
<organism evidence="2 3">
    <name type="scientific">Dioscorea cayennensis subsp. rotundata</name>
    <name type="common">White Guinea yam</name>
    <name type="synonym">Dioscorea rotundata</name>
    <dbReference type="NCBI Taxonomy" id="55577"/>
    <lineage>
        <taxon>Eukaryota</taxon>
        <taxon>Viridiplantae</taxon>
        <taxon>Streptophyta</taxon>
        <taxon>Embryophyta</taxon>
        <taxon>Tracheophyta</taxon>
        <taxon>Spermatophyta</taxon>
        <taxon>Magnoliopsida</taxon>
        <taxon>Liliopsida</taxon>
        <taxon>Dioscoreales</taxon>
        <taxon>Dioscoreaceae</taxon>
        <taxon>Dioscorea</taxon>
    </lineage>
</organism>
<dbReference type="Proteomes" id="UP001515500">
    <property type="component" value="Chromosome 12"/>
</dbReference>